<proteinExistence type="predicted"/>
<sequence length="46" mass="5148">MKLLFTTGYTRNAIVHNGVLDPHVQLISKPFGLEQLAKKVREVITA</sequence>
<organism evidence="1 2">
    <name type="scientific">Methylocapsa polymorpha</name>
    <dbReference type="NCBI Taxonomy" id="3080828"/>
    <lineage>
        <taxon>Bacteria</taxon>
        <taxon>Pseudomonadati</taxon>
        <taxon>Pseudomonadota</taxon>
        <taxon>Alphaproteobacteria</taxon>
        <taxon>Hyphomicrobiales</taxon>
        <taxon>Beijerinckiaceae</taxon>
        <taxon>Methylocapsa</taxon>
    </lineage>
</organism>
<protein>
    <recommendedName>
        <fullName evidence="3">Response regulatory domain-containing protein</fullName>
    </recommendedName>
</protein>
<dbReference type="EMBL" id="CP136862">
    <property type="protein sequence ID" value="WOJ91592.1"/>
    <property type="molecule type" value="Genomic_DNA"/>
</dbReference>
<name>A0ABZ0HXS8_9HYPH</name>
<dbReference type="Proteomes" id="UP001626536">
    <property type="component" value="Chromosome"/>
</dbReference>
<accession>A0ABZ0HXS8</accession>
<gene>
    <name evidence="1" type="ORF">RZS28_10570</name>
</gene>
<keyword evidence="2" id="KW-1185">Reference proteome</keyword>
<reference evidence="1 2" key="1">
    <citation type="submission" date="2023-10" db="EMBL/GenBank/DDBJ databases">
        <title>Novel methanotroph of the genus Methylocapsa from a subarctic wetland.</title>
        <authorList>
            <person name="Belova S.E."/>
            <person name="Oshkin I.Y."/>
            <person name="Miroshnikov K."/>
            <person name="Dedysh S.N."/>
        </authorList>
    </citation>
    <scope>NUCLEOTIDE SEQUENCE [LARGE SCALE GENOMIC DNA]</scope>
    <source>
        <strain evidence="1 2">RX1</strain>
    </source>
</reference>
<evidence type="ECO:0000313" key="2">
    <source>
        <dbReference type="Proteomes" id="UP001626536"/>
    </source>
</evidence>
<evidence type="ECO:0000313" key="1">
    <source>
        <dbReference type="EMBL" id="WOJ91592.1"/>
    </source>
</evidence>
<evidence type="ECO:0008006" key="3">
    <source>
        <dbReference type="Google" id="ProtNLM"/>
    </source>
</evidence>